<evidence type="ECO:0000256" key="2">
    <source>
        <dbReference type="ARBA" id="ARBA00022598"/>
    </source>
</evidence>
<reference evidence="7" key="2">
    <citation type="submission" date="2020-09" db="EMBL/GenBank/DDBJ databases">
        <authorList>
            <person name="Sun Q."/>
            <person name="Zhou Y."/>
        </authorList>
    </citation>
    <scope>NUCLEOTIDE SEQUENCE</scope>
    <source>
        <strain evidence="7">CGMCC 4.5737</strain>
    </source>
</reference>
<dbReference type="GO" id="GO:0016020">
    <property type="term" value="C:membrane"/>
    <property type="evidence" value="ECO:0007669"/>
    <property type="project" value="TreeGrafter"/>
</dbReference>
<evidence type="ECO:0000256" key="3">
    <source>
        <dbReference type="ARBA" id="ARBA00022832"/>
    </source>
</evidence>
<keyword evidence="2" id="KW-0436">Ligase</keyword>
<dbReference type="RefSeq" id="WP_189059064.1">
    <property type="nucleotide sequence ID" value="NZ_BMMK01000016.1"/>
</dbReference>
<keyword evidence="4" id="KW-0443">Lipid metabolism</keyword>
<dbReference type="Gene3D" id="3.40.50.12780">
    <property type="entry name" value="N-terminal domain of ligase-like"/>
    <property type="match status" value="1"/>
</dbReference>
<dbReference type="Proteomes" id="UP000637578">
    <property type="component" value="Unassembled WGS sequence"/>
</dbReference>
<evidence type="ECO:0000313" key="7">
    <source>
        <dbReference type="EMBL" id="GGM61445.1"/>
    </source>
</evidence>
<keyword evidence="8" id="KW-1185">Reference proteome</keyword>
<keyword evidence="3" id="KW-0276">Fatty acid metabolism</keyword>
<comment type="caution">
    <text evidence="7">The sequence shown here is derived from an EMBL/GenBank/DDBJ whole genome shotgun (WGS) entry which is preliminary data.</text>
</comment>
<evidence type="ECO:0000256" key="5">
    <source>
        <dbReference type="ARBA" id="ARBA00032875"/>
    </source>
</evidence>
<accession>A0A8J3CD26</accession>
<dbReference type="EMBL" id="BMMK01000016">
    <property type="protein sequence ID" value="GGM61445.1"/>
    <property type="molecule type" value="Genomic_DNA"/>
</dbReference>
<dbReference type="PANTHER" id="PTHR43272">
    <property type="entry name" value="LONG-CHAIN-FATTY-ACID--COA LIGASE"/>
    <property type="match status" value="1"/>
</dbReference>
<dbReference type="PROSITE" id="PS00455">
    <property type="entry name" value="AMP_BINDING"/>
    <property type="match status" value="1"/>
</dbReference>
<evidence type="ECO:0000256" key="4">
    <source>
        <dbReference type="ARBA" id="ARBA00023098"/>
    </source>
</evidence>
<gene>
    <name evidence="7" type="primary">fadD</name>
    <name evidence="7" type="ORF">GCM10012275_35550</name>
</gene>
<dbReference type="SUPFAM" id="SSF56801">
    <property type="entry name" value="Acetyl-CoA synthetase-like"/>
    <property type="match status" value="1"/>
</dbReference>
<comment type="similarity">
    <text evidence="1">Belongs to the ATP-dependent AMP-binding enzyme family.</text>
</comment>
<feature type="domain" description="AMP-dependent synthetase/ligase" evidence="6">
    <location>
        <begin position="24"/>
        <end position="428"/>
    </location>
</feature>
<proteinExistence type="inferred from homology"/>
<dbReference type="CDD" id="cd05907">
    <property type="entry name" value="VL_LC_FACS_like"/>
    <property type="match status" value="1"/>
</dbReference>
<evidence type="ECO:0000313" key="8">
    <source>
        <dbReference type="Proteomes" id="UP000637578"/>
    </source>
</evidence>
<evidence type="ECO:0000259" key="6">
    <source>
        <dbReference type="Pfam" id="PF00501"/>
    </source>
</evidence>
<dbReference type="InterPro" id="IPR020845">
    <property type="entry name" value="AMP-binding_CS"/>
</dbReference>
<dbReference type="AlphaFoldDB" id="A0A8J3CD26"/>
<dbReference type="GO" id="GO:0004467">
    <property type="term" value="F:long-chain fatty acid-CoA ligase activity"/>
    <property type="evidence" value="ECO:0007669"/>
    <property type="project" value="TreeGrafter"/>
</dbReference>
<dbReference type="Pfam" id="PF00501">
    <property type="entry name" value="AMP-binding"/>
    <property type="match status" value="1"/>
</dbReference>
<reference evidence="7" key="1">
    <citation type="journal article" date="2014" name="Int. J. Syst. Evol. Microbiol.">
        <title>Complete genome sequence of Corynebacterium casei LMG S-19264T (=DSM 44701T), isolated from a smear-ripened cheese.</title>
        <authorList>
            <consortium name="US DOE Joint Genome Institute (JGI-PGF)"/>
            <person name="Walter F."/>
            <person name="Albersmeier A."/>
            <person name="Kalinowski J."/>
            <person name="Ruckert C."/>
        </authorList>
    </citation>
    <scope>NUCLEOTIDE SEQUENCE</scope>
    <source>
        <strain evidence="7">CGMCC 4.5737</strain>
    </source>
</reference>
<sequence length="601" mass="64938">MREFSVPATAPVAGEENLTDMVWANAERFGTAVSFRRHEEGAWVDVTAREFADEVLAVAKGLIAAGLQAGDRVGLMAKTRYEWTLFDFAIWAAGCVTVPVYETSSAEQVQWIGSDAGTKAFVVETAEHRATVEAVRDRLPELANVWRIEPAEGDRGAVAELVAQGAELPDTDVHERRRTVGADDLATIIYTSGTTGRPKGCELTHRNLLSEVRSDIAAFPQLIQPGSSLLIFLPLAHVLARAVTICAVYARATVGHAPDIKNLVADLGTFRPRFVVAVPRVFEKVYNGAKQRAHSEGKGRIFDIAEATAVAYSESLDRGGPGLGLKLRHLLFDKLVYGKLRAALGGRCEASISGGAPLGARLAHFFRGLGVTVYEGYGLTETSAAACVNTPEALKIGTVGRPIAGTSIRIAEDGEVLIKGDVVFRAYWNNEQATKDALRDKWFHTGDLGELDDEGYLRITGRKKEIIVTAGGKNVAPAVLEDRLRSHPLISQCMVVGDKQPFIGALITVDPEFFPAWKTQHGKPADAEVVDLIDDPDLRAEIQAAVDEANKAVSTAESIKKFRILPVDFTEAGGELTPSLKLRRNVVAKTYADQISAIYTG</sequence>
<dbReference type="Pfam" id="PF23562">
    <property type="entry name" value="AMP-binding_C_3"/>
    <property type="match status" value="1"/>
</dbReference>
<dbReference type="InterPro" id="IPR000873">
    <property type="entry name" value="AMP-dep_synth/lig_dom"/>
</dbReference>
<dbReference type="InterPro" id="IPR042099">
    <property type="entry name" value="ANL_N_sf"/>
</dbReference>
<organism evidence="7 8">
    <name type="scientific">Longimycelium tulufanense</name>
    <dbReference type="NCBI Taxonomy" id="907463"/>
    <lineage>
        <taxon>Bacteria</taxon>
        <taxon>Bacillati</taxon>
        <taxon>Actinomycetota</taxon>
        <taxon>Actinomycetes</taxon>
        <taxon>Pseudonocardiales</taxon>
        <taxon>Pseudonocardiaceae</taxon>
        <taxon>Longimycelium</taxon>
    </lineage>
</organism>
<name>A0A8J3CD26_9PSEU</name>
<evidence type="ECO:0000256" key="1">
    <source>
        <dbReference type="ARBA" id="ARBA00006432"/>
    </source>
</evidence>
<protein>
    <recommendedName>
        <fullName evidence="5">Acyl-CoA synthetase</fullName>
    </recommendedName>
</protein>
<dbReference type="PANTHER" id="PTHR43272:SF32">
    <property type="entry name" value="AMP-DEPENDENT SYNTHETASE_LIGASE DOMAIN-CONTAINING PROTEIN"/>
    <property type="match status" value="1"/>
</dbReference>